<dbReference type="AlphaFoldDB" id="A0A7E4VTS0"/>
<dbReference type="NCBIfam" id="TIGR00004">
    <property type="entry name" value="Rid family detoxifying hydrolase"/>
    <property type="match status" value="1"/>
</dbReference>
<dbReference type="CDD" id="cd00448">
    <property type="entry name" value="YjgF_YER057c_UK114_family"/>
    <property type="match status" value="1"/>
</dbReference>
<evidence type="ECO:0000313" key="4">
    <source>
        <dbReference type="WBParaSite" id="Pan_g3199.t3"/>
    </source>
</evidence>
<reference evidence="3" key="1">
    <citation type="journal article" date="2013" name="Genetics">
        <title>The draft genome and transcriptome of Panagrellus redivivus are shaped by the harsh demands of a free-living lifestyle.</title>
        <authorList>
            <person name="Srinivasan J."/>
            <person name="Dillman A.R."/>
            <person name="Macchietto M.G."/>
            <person name="Heikkinen L."/>
            <person name="Lakso M."/>
            <person name="Fracchia K.M."/>
            <person name="Antoshechkin I."/>
            <person name="Mortazavi A."/>
            <person name="Wong G."/>
            <person name="Sternberg P.W."/>
        </authorList>
    </citation>
    <scope>NUCLEOTIDE SEQUENCE [LARGE SCALE GENOMIC DNA]</scope>
    <source>
        <strain evidence="3">MT8872</strain>
    </source>
</reference>
<dbReference type="Gene3D" id="3.30.1330.40">
    <property type="entry name" value="RutC-like"/>
    <property type="match status" value="1"/>
</dbReference>
<dbReference type="Pfam" id="PF01042">
    <property type="entry name" value="Ribonuc_L-PSP"/>
    <property type="match status" value="1"/>
</dbReference>
<dbReference type="FunFam" id="3.30.1330.40:FF:000001">
    <property type="entry name" value="L-PSP family endoribonuclease"/>
    <property type="match status" value="1"/>
</dbReference>
<dbReference type="GO" id="GO:0005739">
    <property type="term" value="C:mitochondrion"/>
    <property type="evidence" value="ECO:0007669"/>
    <property type="project" value="TreeGrafter"/>
</dbReference>
<dbReference type="InterPro" id="IPR006175">
    <property type="entry name" value="YjgF/YER057c/UK114"/>
</dbReference>
<evidence type="ECO:0000313" key="3">
    <source>
        <dbReference type="Proteomes" id="UP000492821"/>
    </source>
</evidence>
<keyword evidence="2" id="KW-0732">Signal</keyword>
<dbReference type="PANTHER" id="PTHR11803">
    <property type="entry name" value="2-IMINOBUTANOATE/2-IMINOPROPANOATE DEAMINASE RIDA"/>
    <property type="match status" value="1"/>
</dbReference>
<dbReference type="WBParaSite" id="Pan_g3199.t3">
    <property type="protein sequence ID" value="Pan_g3199.t3"/>
    <property type="gene ID" value="Pan_g3199"/>
</dbReference>
<dbReference type="InterPro" id="IPR035959">
    <property type="entry name" value="RutC-like_sf"/>
</dbReference>
<comment type="similarity">
    <text evidence="1">Belongs to the RutC family.</text>
</comment>
<accession>A0A7E4VTS0</accession>
<dbReference type="PANTHER" id="PTHR11803:SF39">
    <property type="entry name" value="2-IMINOBUTANOATE_2-IMINOPROPANOATE DEAMINASE"/>
    <property type="match status" value="1"/>
</dbReference>
<dbReference type="PROSITE" id="PS01094">
    <property type="entry name" value="UPF0076"/>
    <property type="match status" value="1"/>
</dbReference>
<keyword evidence="3" id="KW-1185">Reference proteome</keyword>
<dbReference type="InterPro" id="IPR006056">
    <property type="entry name" value="RidA"/>
</dbReference>
<reference evidence="4" key="2">
    <citation type="submission" date="2020-10" db="UniProtKB">
        <authorList>
            <consortium name="WormBaseParasite"/>
        </authorList>
    </citation>
    <scope>IDENTIFICATION</scope>
</reference>
<dbReference type="InterPro" id="IPR019897">
    <property type="entry name" value="RidA_CS"/>
</dbReference>
<evidence type="ECO:0000256" key="1">
    <source>
        <dbReference type="ARBA" id="ARBA00010552"/>
    </source>
</evidence>
<organism evidence="3 4">
    <name type="scientific">Panagrellus redivivus</name>
    <name type="common">Microworm</name>
    <dbReference type="NCBI Taxonomy" id="6233"/>
    <lineage>
        <taxon>Eukaryota</taxon>
        <taxon>Metazoa</taxon>
        <taxon>Ecdysozoa</taxon>
        <taxon>Nematoda</taxon>
        <taxon>Chromadorea</taxon>
        <taxon>Rhabditida</taxon>
        <taxon>Tylenchina</taxon>
        <taxon>Panagrolaimomorpha</taxon>
        <taxon>Panagrolaimoidea</taxon>
        <taxon>Panagrolaimidae</taxon>
        <taxon>Panagrellus</taxon>
    </lineage>
</organism>
<dbReference type="SUPFAM" id="SSF55298">
    <property type="entry name" value="YjgF-like"/>
    <property type="match status" value="1"/>
</dbReference>
<name>A0A7E4VTS0_PANRE</name>
<dbReference type="GO" id="GO:0019239">
    <property type="term" value="F:deaminase activity"/>
    <property type="evidence" value="ECO:0007669"/>
    <property type="project" value="TreeGrafter"/>
</dbReference>
<evidence type="ECO:0000256" key="2">
    <source>
        <dbReference type="SAM" id="SignalP"/>
    </source>
</evidence>
<sequence length="162" mass="16958">MMAPTAVIASVIIFLSTTLPAMSSAVRQIISTKNAPAAIGPYSQAVRIADTLYISGSLGVDPATGNFVGPDTEAQAHQALKNIGAILQEAGVGFGNVVKTTVLLADMNDFVAVNAVYAQYFKQPYPARAAYQVARLPKDGRIEIEAIAHAGPITEKTIASKL</sequence>
<proteinExistence type="inferred from homology"/>
<feature type="chain" id="PRO_5028995317" evidence="2">
    <location>
        <begin position="24"/>
        <end position="162"/>
    </location>
</feature>
<protein>
    <submittedName>
        <fullName evidence="4">2-iminobutanoate/2-iminopropanoate deaminase</fullName>
    </submittedName>
</protein>
<dbReference type="Proteomes" id="UP000492821">
    <property type="component" value="Unassembled WGS sequence"/>
</dbReference>
<feature type="signal peptide" evidence="2">
    <location>
        <begin position="1"/>
        <end position="23"/>
    </location>
</feature>
<dbReference type="GO" id="GO:0005829">
    <property type="term" value="C:cytosol"/>
    <property type="evidence" value="ECO:0007669"/>
    <property type="project" value="TreeGrafter"/>
</dbReference>